<dbReference type="EMBL" id="MU853877">
    <property type="protein sequence ID" value="KAK3936651.1"/>
    <property type="molecule type" value="Genomic_DNA"/>
</dbReference>
<sequence length="213" mass="24339">MEVDGRLQSYRLLFTEIDIYSHAARRYLDRYHKNLALFRSFPDPDAIDTTCQVTDLTIPRKLESAHRQMTFVVADRDLTLFNLRRLETVLAHARVLLPRSLSTHLPLKAAMWAFIYTVSATIFPLIKMAGTVTIKIVASVSALGAVAAVAALATPRVWSWYRNYSFDAYQADVLQLRLTLENDLGAINDKSGDVLKESRLKFLRNFYADYLDY</sequence>
<evidence type="ECO:0000313" key="3">
    <source>
        <dbReference type="Proteomes" id="UP001303473"/>
    </source>
</evidence>
<keyword evidence="1" id="KW-0812">Transmembrane</keyword>
<feature type="transmembrane region" description="Helical" evidence="1">
    <location>
        <begin position="132"/>
        <end position="153"/>
    </location>
</feature>
<comment type="caution">
    <text evidence="2">The sequence shown here is derived from an EMBL/GenBank/DDBJ whole genome shotgun (WGS) entry which is preliminary data.</text>
</comment>
<evidence type="ECO:0000313" key="2">
    <source>
        <dbReference type="EMBL" id="KAK3936651.1"/>
    </source>
</evidence>
<keyword evidence="3" id="KW-1185">Reference proteome</keyword>
<feature type="transmembrane region" description="Helical" evidence="1">
    <location>
        <begin position="109"/>
        <end position="126"/>
    </location>
</feature>
<keyword evidence="1" id="KW-0472">Membrane</keyword>
<proteinExistence type="predicted"/>
<accession>A0AAN6S1S3</accession>
<gene>
    <name evidence="2" type="ORF">QBC46DRAFT_411922</name>
</gene>
<protein>
    <submittedName>
        <fullName evidence="2">Uncharacterized protein</fullName>
    </submittedName>
</protein>
<dbReference type="AlphaFoldDB" id="A0AAN6S1S3"/>
<name>A0AAN6S1S3_9PEZI</name>
<evidence type="ECO:0000256" key="1">
    <source>
        <dbReference type="SAM" id="Phobius"/>
    </source>
</evidence>
<dbReference type="Proteomes" id="UP001303473">
    <property type="component" value="Unassembled WGS sequence"/>
</dbReference>
<reference evidence="3" key="1">
    <citation type="journal article" date="2023" name="Mol. Phylogenet. Evol.">
        <title>Genome-scale phylogeny and comparative genomics of the fungal order Sordariales.</title>
        <authorList>
            <person name="Hensen N."/>
            <person name="Bonometti L."/>
            <person name="Westerberg I."/>
            <person name="Brannstrom I.O."/>
            <person name="Guillou S."/>
            <person name="Cros-Aarteil S."/>
            <person name="Calhoun S."/>
            <person name="Haridas S."/>
            <person name="Kuo A."/>
            <person name="Mondo S."/>
            <person name="Pangilinan J."/>
            <person name="Riley R."/>
            <person name="LaButti K."/>
            <person name="Andreopoulos B."/>
            <person name="Lipzen A."/>
            <person name="Chen C."/>
            <person name="Yan M."/>
            <person name="Daum C."/>
            <person name="Ng V."/>
            <person name="Clum A."/>
            <person name="Steindorff A."/>
            <person name="Ohm R.A."/>
            <person name="Martin F."/>
            <person name="Silar P."/>
            <person name="Natvig D.O."/>
            <person name="Lalanne C."/>
            <person name="Gautier V."/>
            <person name="Ament-Velasquez S.L."/>
            <person name="Kruys A."/>
            <person name="Hutchinson M.I."/>
            <person name="Powell A.J."/>
            <person name="Barry K."/>
            <person name="Miller A.N."/>
            <person name="Grigoriev I.V."/>
            <person name="Debuchy R."/>
            <person name="Gladieux P."/>
            <person name="Hiltunen Thoren M."/>
            <person name="Johannesson H."/>
        </authorList>
    </citation>
    <scope>NUCLEOTIDE SEQUENCE [LARGE SCALE GENOMIC DNA]</scope>
    <source>
        <strain evidence="3">CBS 340.73</strain>
    </source>
</reference>
<organism evidence="2 3">
    <name type="scientific">Diplogelasinospora grovesii</name>
    <dbReference type="NCBI Taxonomy" id="303347"/>
    <lineage>
        <taxon>Eukaryota</taxon>
        <taxon>Fungi</taxon>
        <taxon>Dikarya</taxon>
        <taxon>Ascomycota</taxon>
        <taxon>Pezizomycotina</taxon>
        <taxon>Sordariomycetes</taxon>
        <taxon>Sordariomycetidae</taxon>
        <taxon>Sordariales</taxon>
        <taxon>Diplogelasinosporaceae</taxon>
        <taxon>Diplogelasinospora</taxon>
    </lineage>
</organism>
<keyword evidence="1" id="KW-1133">Transmembrane helix</keyword>